<accession>A0A6H5HPG7</accession>
<keyword evidence="3" id="KW-1185">Reference proteome</keyword>
<keyword evidence="1" id="KW-1133">Transmembrane helix</keyword>
<feature type="non-terminal residue" evidence="2">
    <location>
        <position position="78"/>
    </location>
</feature>
<name>A0A6H5HPG7_9HEMI</name>
<proteinExistence type="predicted"/>
<dbReference type="AlphaFoldDB" id="A0A6H5HPG7"/>
<dbReference type="EMBL" id="CADCXU010034636">
    <property type="protein sequence ID" value="CAB0019862.1"/>
    <property type="molecule type" value="Genomic_DNA"/>
</dbReference>
<evidence type="ECO:0000256" key="1">
    <source>
        <dbReference type="SAM" id="Phobius"/>
    </source>
</evidence>
<feature type="transmembrane region" description="Helical" evidence="1">
    <location>
        <begin position="40"/>
        <end position="60"/>
    </location>
</feature>
<evidence type="ECO:0000313" key="3">
    <source>
        <dbReference type="Proteomes" id="UP000479000"/>
    </source>
</evidence>
<keyword evidence="1" id="KW-0472">Membrane</keyword>
<gene>
    <name evidence="2" type="ORF">NTEN_LOCUS23509</name>
</gene>
<organism evidence="2 3">
    <name type="scientific">Nesidiocoris tenuis</name>
    <dbReference type="NCBI Taxonomy" id="355587"/>
    <lineage>
        <taxon>Eukaryota</taxon>
        <taxon>Metazoa</taxon>
        <taxon>Ecdysozoa</taxon>
        <taxon>Arthropoda</taxon>
        <taxon>Hexapoda</taxon>
        <taxon>Insecta</taxon>
        <taxon>Pterygota</taxon>
        <taxon>Neoptera</taxon>
        <taxon>Paraneoptera</taxon>
        <taxon>Hemiptera</taxon>
        <taxon>Heteroptera</taxon>
        <taxon>Panheteroptera</taxon>
        <taxon>Cimicomorpha</taxon>
        <taxon>Miridae</taxon>
        <taxon>Dicyphina</taxon>
        <taxon>Nesidiocoris</taxon>
    </lineage>
</organism>
<evidence type="ECO:0000313" key="2">
    <source>
        <dbReference type="EMBL" id="CAB0019862.1"/>
    </source>
</evidence>
<reference evidence="2 3" key="1">
    <citation type="submission" date="2020-02" db="EMBL/GenBank/DDBJ databases">
        <authorList>
            <person name="Ferguson B K."/>
        </authorList>
    </citation>
    <scope>NUCLEOTIDE SEQUENCE [LARGE SCALE GENOMIC DNA]</scope>
</reference>
<sequence>MKEQNTICMSASARGRKYWRDSRLFGRPWHCISGASRRRYVPSASAIYLIPCLIVMRVRFRDKSDKWFLSILLFDFTM</sequence>
<dbReference type="Proteomes" id="UP000479000">
    <property type="component" value="Unassembled WGS sequence"/>
</dbReference>
<keyword evidence="1" id="KW-0812">Transmembrane</keyword>
<protein>
    <submittedName>
        <fullName evidence="2">Uncharacterized protein</fullName>
    </submittedName>
</protein>